<keyword evidence="4" id="KW-1185">Reference proteome</keyword>
<dbReference type="EMBL" id="PJNI01000007">
    <property type="protein sequence ID" value="PKR80984.1"/>
    <property type="molecule type" value="Genomic_DNA"/>
</dbReference>
<keyword evidence="1" id="KW-0732">Signal</keyword>
<evidence type="ECO:0000256" key="1">
    <source>
        <dbReference type="ARBA" id="ARBA00022729"/>
    </source>
</evidence>
<reference evidence="3 4" key="1">
    <citation type="submission" date="2017-12" db="EMBL/GenBank/DDBJ databases">
        <title>The draft genome sequence of Brumimicrobium saltpan LHR20.</title>
        <authorList>
            <person name="Do Z.-J."/>
            <person name="Luo H.-R."/>
        </authorList>
    </citation>
    <scope>NUCLEOTIDE SEQUENCE [LARGE SCALE GENOMIC DNA]</scope>
    <source>
        <strain evidence="3 4">LHR20</strain>
    </source>
</reference>
<dbReference type="RefSeq" id="WP_101334366.1">
    <property type="nucleotide sequence ID" value="NZ_PJNI01000007.1"/>
</dbReference>
<dbReference type="NCBIfam" id="TIGR04183">
    <property type="entry name" value="Por_Secre_tail"/>
    <property type="match status" value="1"/>
</dbReference>
<evidence type="ECO:0000313" key="4">
    <source>
        <dbReference type="Proteomes" id="UP000236654"/>
    </source>
</evidence>
<protein>
    <recommendedName>
        <fullName evidence="2">Secretion system C-terminal sorting domain-containing protein</fullName>
    </recommendedName>
</protein>
<sequence length="744" mass="83145">MSKTIFFVIAICWNISLIQAQFGFEFSDSIPVEIGNDQLKFPWSGGINHAQFSTIDYDFDGLNDLFIFDRSGNQIMLFKTIEENGDYTYKYIHNAASLFPEDLRYRVQLIDYNGDDKVDLFTYGIGGIKVYKNTGNLIDGLQWEVVKEVLKSEMPNGSFSNLFVSSVDIPALYDVDGDGDLDILTFNIGGQRIEYHKNTSVENYASTDSLIFKLENECWGKFIESDVSNSIDLNSNFGPCANNGLNIPEVTPRHSGSTVLAINLNNDNYLDLILGDVSHRNITALFNDTLHANPNAVMDSLDINFPSNTTPVDIPIFPANFYLDVNHDSIKDLIVTTNASGSSENKESVWYYKNNGTNEVPNFVFSEKGFLQNQMIENGKGALPVLVDLNNDGLKDLLIGTYFQYLDPADKISKIQCYLNTGTSSEPKFKFITDDWLSLSNSGYALRMHPTFGDLNNNAKQEMILGRADGLLSLYKKTGPGIQDYSLEEITLKDYMGEVIDVGQYASPQLFDITNNGRLDLVIGKKTAGLVYYENIGTKNQYSFKWVTDDLGAIDMGNIYQTDNYSTPHFVRHEDSLHLFVGNQIGNIHYFSNLDQDIIDDNPFVAASKNFANINTGGFSSPFVSQLTDDGRYHLFVGTDLGGLWAFVADKDSEPALKLTKQDTAEKQILVFPNPSKNGIINIKTPALKKLQLKVLNSLGQVIITKELNQPLNKIDLSTYRNGVYTLLFISDSGDFTSKKVIIK</sequence>
<proteinExistence type="predicted"/>
<dbReference type="OrthoDB" id="9816120at2"/>
<dbReference type="InterPro" id="IPR013517">
    <property type="entry name" value="FG-GAP"/>
</dbReference>
<gene>
    <name evidence="3" type="ORF">CW751_07405</name>
</gene>
<organism evidence="3 4">
    <name type="scientific">Brumimicrobium salinarum</name>
    <dbReference type="NCBI Taxonomy" id="2058658"/>
    <lineage>
        <taxon>Bacteria</taxon>
        <taxon>Pseudomonadati</taxon>
        <taxon>Bacteroidota</taxon>
        <taxon>Flavobacteriia</taxon>
        <taxon>Flavobacteriales</taxon>
        <taxon>Crocinitomicaceae</taxon>
        <taxon>Brumimicrobium</taxon>
    </lineage>
</organism>
<dbReference type="SUPFAM" id="SSF69318">
    <property type="entry name" value="Integrin alpha N-terminal domain"/>
    <property type="match status" value="1"/>
</dbReference>
<evidence type="ECO:0000313" key="3">
    <source>
        <dbReference type="EMBL" id="PKR80984.1"/>
    </source>
</evidence>
<dbReference type="PANTHER" id="PTHR46580">
    <property type="entry name" value="SENSOR KINASE-RELATED"/>
    <property type="match status" value="1"/>
</dbReference>
<dbReference type="Pfam" id="PF13517">
    <property type="entry name" value="FG-GAP_3"/>
    <property type="match status" value="1"/>
</dbReference>
<dbReference type="InterPro" id="IPR026444">
    <property type="entry name" value="Secre_tail"/>
</dbReference>
<dbReference type="InterPro" id="IPR028994">
    <property type="entry name" value="Integrin_alpha_N"/>
</dbReference>
<feature type="domain" description="Secretion system C-terminal sorting" evidence="2">
    <location>
        <begin position="671"/>
        <end position="743"/>
    </location>
</feature>
<comment type="caution">
    <text evidence="3">The sequence shown here is derived from an EMBL/GenBank/DDBJ whole genome shotgun (WGS) entry which is preliminary data.</text>
</comment>
<dbReference type="AlphaFoldDB" id="A0A2I0R332"/>
<dbReference type="Gene3D" id="2.130.10.130">
    <property type="entry name" value="Integrin alpha, N-terminal"/>
    <property type="match status" value="2"/>
</dbReference>
<dbReference type="PANTHER" id="PTHR46580:SF4">
    <property type="entry name" value="ATP_GTP-BINDING PROTEIN"/>
    <property type="match status" value="1"/>
</dbReference>
<dbReference type="Pfam" id="PF18962">
    <property type="entry name" value="Por_Secre_tail"/>
    <property type="match status" value="1"/>
</dbReference>
<evidence type="ECO:0000259" key="2">
    <source>
        <dbReference type="Pfam" id="PF18962"/>
    </source>
</evidence>
<accession>A0A2I0R332</accession>
<name>A0A2I0R332_9FLAO</name>
<dbReference type="Proteomes" id="UP000236654">
    <property type="component" value="Unassembled WGS sequence"/>
</dbReference>